<sequence length="49" mass="5887">MKLEPLWIARKRADWYEWMANPVLAEIRNTENTLIEKNQNGEAFYIDGF</sequence>
<gene>
    <name evidence="1" type="ORF">BECKSD772D_GA0070982_10434</name>
</gene>
<reference evidence="1" key="1">
    <citation type="submission" date="2019-02" db="EMBL/GenBank/DDBJ databases">
        <authorList>
            <person name="Gruber-Vodicka R. H."/>
            <person name="Seah K. B. B."/>
        </authorList>
    </citation>
    <scope>NUCLEOTIDE SEQUENCE</scope>
    <source>
        <strain evidence="1">BECK_S127</strain>
    </source>
</reference>
<protein>
    <submittedName>
        <fullName evidence="1">Uncharacterized protein</fullName>
    </submittedName>
</protein>
<proteinExistence type="predicted"/>
<dbReference type="EMBL" id="CAADHB010000043">
    <property type="protein sequence ID" value="VFK79274.1"/>
    <property type="molecule type" value="Genomic_DNA"/>
</dbReference>
<evidence type="ECO:0000313" key="1">
    <source>
        <dbReference type="EMBL" id="VFK79274.1"/>
    </source>
</evidence>
<organism evidence="1">
    <name type="scientific">Candidatus Kentrum sp. SD</name>
    <dbReference type="NCBI Taxonomy" id="2126332"/>
    <lineage>
        <taxon>Bacteria</taxon>
        <taxon>Pseudomonadati</taxon>
        <taxon>Pseudomonadota</taxon>
        <taxon>Gammaproteobacteria</taxon>
        <taxon>Candidatus Kentrum</taxon>
    </lineage>
</organism>
<name>A0A451BLY9_9GAMM</name>
<accession>A0A451BLY9</accession>
<dbReference type="AlphaFoldDB" id="A0A451BLY9"/>